<evidence type="ECO:0000313" key="6">
    <source>
        <dbReference type="Proteomes" id="UP000050501"/>
    </source>
</evidence>
<protein>
    <submittedName>
        <fullName evidence="5">ABC transporter ATP-binding protein</fullName>
    </submittedName>
</protein>
<dbReference type="Pfam" id="PF00005">
    <property type="entry name" value="ABC_tran"/>
    <property type="match status" value="1"/>
</dbReference>
<evidence type="ECO:0000256" key="2">
    <source>
        <dbReference type="ARBA" id="ARBA00022741"/>
    </source>
</evidence>
<accession>A0A0P6X8H8</accession>
<dbReference type="EMBL" id="LGCM01000065">
    <property type="protein sequence ID" value="KPL75737.1"/>
    <property type="molecule type" value="Genomic_DNA"/>
</dbReference>
<dbReference type="PATRIC" id="fig|229921.5.peg.259"/>
<gene>
    <name evidence="5" type="ORF">ADN01_18115</name>
</gene>
<name>A0A0P6X8H8_9CHLR</name>
<dbReference type="SUPFAM" id="SSF52540">
    <property type="entry name" value="P-loop containing nucleoside triphosphate hydrolases"/>
    <property type="match status" value="1"/>
</dbReference>
<dbReference type="SMART" id="SM00382">
    <property type="entry name" value="AAA"/>
    <property type="match status" value="1"/>
</dbReference>
<dbReference type="GO" id="GO:0005524">
    <property type="term" value="F:ATP binding"/>
    <property type="evidence" value="ECO:0007669"/>
    <property type="project" value="UniProtKB-KW"/>
</dbReference>
<dbReference type="RefSeq" id="WP_062417186.1">
    <property type="nucleotide sequence ID" value="NZ_DF967974.1"/>
</dbReference>
<evidence type="ECO:0000313" key="5">
    <source>
        <dbReference type="EMBL" id="KPL75737.1"/>
    </source>
</evidence>
<dbReference type="InterPro" id="IPR051782">
    <property type="entry name" value="ABC_Transporter_VariousFunc"/>
</dbReference>
<dbReference type="PROSITE" id="PS50893">
    <property type="entry name" value="ABC_TRANSPORTER_2"/>
    <property type="match status" value="1"/>
</dbReference>
<dbReference type="Gene3D" id="3.40.50.300">
    <property type="entry name" value="P-loop containing nucleotide triphosphate hydrolases"/>
    <property type="match status" value="1"/>
</dbReference>
<dbReference type="CDD" id="cd03230">
    <property type="entry name" value="ABC_DR_subfamily_A"/>
    <property type="match status" value="1"/>
</dbReference>
<dbReference type="InterPro" id="IPR003439">
    <property type="entry name" value="ABC_transporter-like_ATP-bd"/>
</dbReference>
<dbReference type="PANTHER" id="PTHR42939">
    <property type="entry name" value="ABC TRANSPORTER ATP-BINDING PROTEIN ALBC-RELATED"/>
    <property type="match status" value="1"/>
</dbReference>
<evidence type="ECO:0000256" key="3">
    <source>
        <dbReference type="ARBA" id="ARBA00022840"/>
    </source>
</evidence>
<evidence type="ECO:0000256" key="1">
    <source>
        <dbReference type="ARBA" id="ARBA00022448"/>
    </source>
</evidence>
<dbReference type="PANTHER" id="PTHR42939:SF3">
    <property type="entry name" value="ABC TRANSPORTER ATP-BINDING COMPONENT"/>
    <property type="match status" value="1"/>
</dbReference>
<keyword evidence="2" id="KW-0547">Nucleotide-binding</keyword>
<dbReference type="InterPro" id="IPR003593">
    <property type="entry name" value="AAA+_ATPase"/>
</dbReference>
<dbReference type="InterPro" id="IPR027417">
    <property type="entry name" value="P-loop_NTPase"/>
</dbReference>
<feature type="domain" description="ABC transporter" evidence="4">
    <location>
        <begin position="1"/>
        <end position="229"/>
    </location>
</feature>
<organism evidence="5 6">
    <name type="scientific">Levilinea saccharolytica</name>
    <dbReference type="NCBI Taxonomy" id="229921"/>
    <lineage>
        <taxon>Bacteria</taxon>
        <taxon>Bacillati</taxon>
        <taxon>Chloroflexota</taxon>
        <taxon>Anaerolineae</taxon>
        <taxon>Anaerolineales</taxon>
        <taxon>Anaerolineaceae</taxon>
        <taxon>Levilinea</taxon>
    </lineage>
</organism>
<keyword evidence="3 5" id="KW-0067">ATP-binding</keyword>
<comment type="caution">
    <text evidence="5">The sequence shown here is derived from an EMBL/GenBank/DDBJ whole genome shotgun (WGS) entry which is preliminary data.</text>
</comment>
<proteinExistence type="predicted"/>
<dbReference type="STRING" id="229921.ADN01_18115"/>
<dbReference type="GO" id="GO:0016887">
    <property type="term" value="F:ATP hydrolysis activity"/>
    <property type="evidence" value="ECO:0007669"/>
    <property type="project" value="InterPro"/>
</dbReference>
<dbReference type="AlphaFoldDB" id="A0A0P6X8H8"/>
<dbReference type="Proteomes" id="UP000050501">
    <property type="component" value="Unassembled WGS sequence"/>
</dbReference>
<keyword evidence="1" id="KW-0813">Transport</keyword>
<evidence type="ECO:0000259" key="4">
    <source>
        <dbReference type="PROSITE" id="PS50893"/>
    </source>
</evidence>
<sequence length="280" mass="31052">MDALTVSHLEKRYPSFHLRDVSFRVQPGRIMGFIGRNGAGKTTTLKSILNLVHPDSGAVQFFGLDMPAHEFAIKQRTACIFGAANYYPQSALKTIAAVYRRFYPTWDEPLYQSYLQRFGLDPNKKIRQLSQGMSIKFALTLALSHHAELLILDEPTSGLDPVSRDELLHIFEDIVDREGASIFFSTHITSDLDKNADNITYIQNGHIIASGDKDAFVASYRKVEGRSEDLPPALKERIIGLHERKGEFSGLLRAADAAGANGLAVTPADLESIMVCTERG</sequence>
<keyword evidence="6" id="KW-1185">Reference proteome</keyword>
<reference evidence="5 6" key="1">
    <citation type="submission" date="2015-07" db="EMBL/GenBank/DDBJ databases">
        <title>Genome sequence of Levilinea saccharolytica DSM 16555.</title>
        <authorList>
            <person name="Hemp J."/>
            <person name="Ward L.M."/>
            <person name="Pace L.A."/>
            <person name="Fischer W.W."/>
        </authorList>
    </citation>
    <scope>NUCLEOTIDE SEQUENCE [LARGE SCALE GENOMIC DNA]</scope>
    <source>
        <strain evidence="5 6">KIBI-1</strain>
    </source>
</reference>
<dbReference type="OrthoDB" id="9775135at2"/>